<evidence type="ECO:0000256" key="5">
    <source>
        <dbReference type="ARBA" id="ARBA00018859"/>
    </source>
</evidence>
<evidence type="ECO:0000256" key="10">
    <source>
        <dbReference type="ARBA" id="ARBA00048713"/>
    </source>
</evidence>
<feature type="binding site" description="axial binding residue" evidence="12">
    <location>
        <position position="28"/>
    </location>
    <ligand>
        <name>heme</name>
        <dbReference type="ChEBI" id="CHEBI:30413"/>
    </ligand>
    <ligandPart>
        <name>Fe</name>
        <dbReference type="ChEBI" id="CHEBI:18248"/>
    </ligandPart>
</feature>
<evidence type="ECO:0000256" key="2">
    <source>
        <dbReference type="ARBA" id="ARBA00002642"/>
    </source>
</evidence>
<keyword evidence="8 11" id="KW-0560">Oxidoreductase</keyword>
<dbReference type="Gene3D" id="3.90.440.10">
    <property type="entry name" value="Nitric Oxide Synthase,Heme Domain,Chain A domain 2"/>
    <property type="match status" value="1"/>
</dbReference>
<dbReference type="GO" id="GO:0046872">
    <property type="term" value="F:metal ion binding"/>
    <property type="evidence" value="ECO:0007669"/>
    <property type="project" value="UniProtKB-KW"/>
</dbReference>
<gene>
    <name evidence="14" type="primary">nos_2</name>
    <name evidence="14" type="ORF">KDI_44850</name>
</gene>
<evidence type="ECO:0000256" key="4">
    <source>
        <dbReference type="ARBA" id="ARBA00012735"/>
    </source>
</evidence>
<dbReference type="Pfam" id="PF02898">
    <property type="entry name" value="NO_synthase"/>
    <property type="match status" value="1"/>
</dbReference>
<dbReference type="SUPFAM" id="SSF56512">
    <property type="entry name" value="Nitric oxide (NO) synthase oxygenase domain"/>
    <property type="match status" value="1"/>
</dbReference>
<dbReference type="GO" id="GO:0004517">
    <property type="term" value="F:nitric-oxide synthase activity"/>
    <property type="evidence" value="ECO:0007669"/>
    <property type="project" value="InterPro"/>
</dbReference>
<feature type="domain" description="Nitric oxide synthase (NOS)" evidence="13">
    <location>
        <begin position="27"/>
        <end position="34"/>
    </location>
</feature>
<dbReference type="PIRSF" id="PIRSF037219">
    <property type="entry name" value="NOS_oxygenase"/>
    <property type="match status" value="1"/>
</dbReference>
<sequence>MERTGTYWQTQEELTYGSMVAWRNNARCIGRINWQMLQVRDMRYLSTAQDIFMAIVEHIRLATNSGKIRSMITIFAPQRPGHPGIRIWNPQIIRYAGYRQANGTIIGDPLHTKLTEVLYKLGWRGAQGGAFDLLPIVIQMPNRPPELFELPRDCVLEVALSHPDFSWFIELGIKWHALPVISNMRLEIGGISYTAAPFNGWYMGTEIGARNLGDINRYNLLPLIAKMMGLDTRSDRTLWKDRALVELNRAVLHSFALAGVTIIDHHTAARQFIHHEKREQQAGRKLYADWSWIVPPMSGSTTPVFHIPYENRQVTPNFFYQDDPWLEQRFLSSYPTKE</sequence>
<keyword evidence="9 11" id="KW-0408">Iron</keyword>
<dbReference type="InterPro" id="IPR044940">
    <property type="entry name" value="NOS_dom_2"/>
</dbReference>
<comment type="cofactor">
    <cofactor evidence="1 11 12">
        <name>heme</name>
        <dbReference type="ChEBI" id="CHEBI:30413"/>
    </cofactor>
</comment>
<dbReference type="InterPro" id="IPR050607">
    <property type="entry name" value="NOS"/>
</dbReference>
<dbReference type="PROSITE" id="PS60001">
    <property type="entry name" value="NOS"/>
    <property type="match status" value="1"/>
</dbReference>
<comment type="subunit">
    <text evidence="11">Homodimer.</text>
</comment>
<dbReference type="EMBL" id="BIXY01000087">
    <property type="protein sequence ID" value="GCF10921.1"/>
    <property type="molecule type" value="Genomic_DNA"/>
</dbReference>
<keyword evidence="7 11" id="KW-0479">Metal-binding</keyword>
<keyword evidence="15" id="KW-1185">Reference proteome</keyword>
<protein>
    <recommendedName>
        <fullName evidence="5 11">Nitric oxide synthase oxygenase</fullName>
        <ecNumber evidence="4 11">1.14.14.47</ecNumber>
    </recommendedName>
</protein>
<comment type="function">
    <text evidence="2 11">Catalyzes the production of nitric oxide.</text>
</comment>
<evidence type="ECO:0000256" key="11">
    <source>
        <dbReference type="PIRNR" id="PIRNR037219"/>
    </source>
</evidence>
<comment type="catalytic activity">
    <reaction evidence="10">
        <text>3 reduced [flavodoxin] + 2 L-arginine + 4 O2 = 3 oxidized [flavodoxin] + 2 L-citrulline + 2 nitric oxide + 4 H2O + 5 H(+)</text>
        <dbReference type="Rhea" id="RHEA:52324"/>
        <dbReference type="Rhea" id="RHEA-COMP:10622"/>
        <dbReference type="Rhea" id="RHEA-COMP:10623"/>
        <dbReference type="ChEBI" id="CHEBI:15377"/>
        <dbReference type="ChEBI" id="CHEBI:15378"/>
        <dbReference type="ChEBI" id="CHEBI:15379"/>
        <dbReference type="ChEBI" id="CHEBI:16480"/>
        <dbReference type="ChEBI" id="CHEBI:32682"/>
        <dbReference type="ChEBI" id="CHEBI:57618"/>
        <dbReference type="ChEBI" id="CHEBI:57743"/>
        <dbReference type="ChEBI" id="CHEBI:58210"/>
        <dbReference type="EC" id="1.14.14.47"/>
    </reaction>
</comment>
<dbReference type="InterPro" id="IPR017142">
    <property type="entry name" value="Nitric_oxide_synthase_Oase-su"/>
</dbReference>
<dbReference type="InterPro" id="IPR044944">
    <property type="entry name" value="NOS_dom_3"/>
</dbReference>
<accession>A0A5A5TH75</accession>
<dbReference type="GO" id="GO:0020037">
    <property type="term" value="F:heme binding"/>
    <property type="evidence" value="ECO:0007669"/>
    <property type="project" value="InterPro"/>
</dbReference>
<evidence type="ECO:0000256" key="3">
    <source>
        <dbReference type="ARBA" id="ARBA00005411"/>
    </source>
</evidence>
<evidence type="ECO:0000256" key="6">
    <source>
        <dbReference type="ARBA" id="ARBA00022617"/>
    </source>
</evidence>
<evidence type="ECO:0000256" key="8">
    <source>
        <dbReference type="ARBA" id="ARBA00023002"/>
    </source>
</evidence>
<evidence type="ECO:0000259" key="13">
    <source>
        <dbReference type="PROSITE" id="PS60001"/>
    </source>
</evidence>
<dbReference type="CDD" id="cd00575">
    <property type="entry name" value="NOS_oxygenase"/>
    <property type="match status" value="1"/>
</dbReference>
<evidence type="ECO:0000313" key="14">
    <source>
        <dbReference type="EMBL" id="GCF10921.1"/>
    </source>
</evidence>
<dbReference type="Proteomes" id="UP000322530">
    <property type="component" value="Unassembled WGS sequence"/>
</dbReference>
<keyword evidence="6 11" id="KW-0349">Heme</keyword>
<evidence type="ECO:0000313" key="15">
    <source>
        <dbReference type="Proteomes" id="UP000322530"/>
    </source>
</evidence>
<dbReference type="GO" id="GO:0006809">
    <property type="term" value="P:nitric oxide biosynthetic process"/>
    <property type="evidence" value="ECO:0007669"/>
    <property type="project" value="InterPro"/>
</dbReference>
<dbReference type="Gene3D" id="3.90.340.10">
    <property type="entry name" value="Nitric Oxide Synthase, Chain A, domain 1"/>
    <property type="match status" value="1"/>
</dbReference>
<dbReference type="InterPro" id="IPR036119">
    <property type="entry name" value="NOS_N_sf"/>
</dbReference>
<dbReference type="PANTHER" id="PTHR43410">
    <property type="entry name" value="NITRIC OXIDE SYNTHASE OXYGENASE"/>
    <property type="match status" value="1"/>
</dbReference>
<dbReference type="InterPro" id="IPR044943">
    <property type="entry name" value="NOS_dom_1"/>
</dbReference>
<name>A0A5A5TH75_9CHLR</name>
<evidence type="ECO:0000256" key="1">
    <source>
        <dbReference type="ARBA" id="ARBA00001971"/>
    </source>
</evidence>
<evidence type="ECO:0000256" key="9">
    <source>
        <dbReference type="ARBA" id="ARBA00023004"/>
    </source>
</evidence>
<evidence type="ECO:0000256" key="12">
    <source>
        <dbReference type="PIRSR" id="PIRSR037219-1"/>
    </source>
</evidence>
<dbReference type="Gene3D" id="3.90.1230.10">
    <property type="entry name" value="Nitric Oxide Synthase, Chain A, domain 3"/>
    <property type="match status" value="1"/>
</dbReference>
<dbReference type="InterPro" id="IPR004030">
    <property type="entry name" value="NOS_N"/>
</dbReference>
<comment type="miscellaneous">
    <text evidence="11">This protein is similar to the oxygenase domain of eukaryotic nitric oxide synthases but lacks the reductase domain which, in eukaryotes, is responsible for transfer of electrons to the ferric heme during nitric oxide synthesis.</text>
</comment>
<comment type="similarity">
    <text evidence="3 11">Belongs to the NOS family. Bacterial NOS oxygenase subfamily.</text>
</comment>
<dbReference type="EC" id="1.14.14.47" evidence="4 11"/>
<dbReference type="AlphaFoldDB" id="A0A5A5TH75"/>
<comment type="caution">
    <text evidence="14">The sequence shown here is derived from an EMBL/GenBank/DDBJ whole genome shotgun (WGS) entry which is preliminary data.</text>
</comment>
<proteinExistence type="inferred from homology"/>
<dbReference type="PANTHER" id="PTHR43410:SF1">
    <property type="entry name" value="NITRIC OXIDE SYNTHASE"/>
    <property type="match status" value="1"/>
</dbReference>
<organism evidence="14 15">
    <name type="scientific">Dictyobacter arantiisoli</name>
    <dbReference type="NCBI Taxonomy" id="2014874"/>
    <lineage>
        <taxon>Bacteria</taxon>
        <taxon>Bacillati</taxon>
        <taxon>Chloroflexota</taxon>
        <taxon>Ktedonobacteria</taxon>
        <taxon>Ktedonobacterales</taxon>
        <taxon>Dictyobacteraceae</taxon>
        <taxon>Dictyobacter</taxon>
    </lineage>
</organism>
<evidence type="ECO:0000256" key="7">
    <source>
        <dbReference type="ARBA" id="ARBA00022723"/>
    </source>
</evidence>
<reference evidence="14 15" key="1">
    <citation type="submission" date="2019-01" db="EMBL/GenBank/DDBJ databases">
        <title>Draft genome sequence of Dictyobacter sp. Uno17.</title>
        <authorList>
            <person name="Wang C.M."/>
            <person name="Zheng Y."/>
            <person name="Sakai Y."/>
            <person name="Abe K."/>
            <person name="Yokota A."/>
            <person name="Yabe S."/>
        </authorList>
    </citation>
    <scope>NUCLEOTIDE SEQUENCE [LARGE SCALE GENOMIC DNA]</scope>
    <source>
        <strain evidence="14 15">Uno17</strain>
    </source>
</reference>